<feature type="region of interest" description="Disordered" evidence="1">
    <location>
        <begin position="1"/>
        <end position="25"/>
    </location>
</feature>
<evidence type="ECO:0000313" key="5">
    <source>
        <dbReference type="Proteomes" id="UP001561046"/>
    </source>
</evidence>
<comment type="caution">
    <text evidence="4">The sequence shown here is derived from an EMBL/GenBank/DDBJ whole genome shotgun (WGS) entry which is preliminary data.</text>
</comment>
<reference evidence="4 5" key="1">
    <citation type="journal article" date="2013" name="Int. J. Syst. Evol. Microbiol.">
        <title>Comamonas guangdongensis sp. nov., isolated from subterranean forest sediment, and emended description of the genus Comamonas.</title>
        <authorList>
            <person name="Zhang J."/>
            <person name="Wang Y."/>
            <person name="Zhou S."/>
            <person name="Wu C."/>
            <person name="He J."/>
            <person name="Li F."/>
        </authorList>
    </citation>
    <scope>NUCLEOTIDE SEQUENCE [LARGE SCALE GENOMIC DNA]</scope>
    <source>
        <strain evidence="4 5">CCTCC AB2011133</strain>
    </source>
</reference>
<dbReference type="InterPro" id="IPR026037">
    <property type="entry name" value="PgpA"/>
</dbReference>
<feature type="transmembrane region" description="Helical" evidence="2">
    <location>
        <begin position="184"/>
        <end position="201"/>
    </location>
</feature>
<keyword evidence="5" id="KW-1185">Reference proteome</keyword>
<accession>A0ABV3ZWQ5</accession>
<dbReference type="CDD" id="cd06971">
    <property type="entry name" value="PgpA"/>
    <property type="match status" value="1"/>
</dbReference>
<feature type="transmembrane region" description="Helical" evidence="2">
    <location>
        <begin position="90"/>
        <end position="109"/>
    </location>
</feature>
<feature type="domain" description="YutG/PgpA" evidence="3">
    <location>
        <begin position="53"/>
        <end position="196"/>
    </location>
</feature>
<dbReference type="EMBL" id="JBFYGN010000016">
    <property type="protein sequence ID" value="MEX8194002.1"/>
    <property type="molecule type" value="Genomic_DNA"/>
</dbReference>
<dbReference type="Proteomes" id="UP001561046">
    <property type="component" value="Unassembled WGS sequence"/>
</dbReference>
<evidence type="ECO:0000256" key="2">
    <source>
        <dbReference type="SAM" id="Phobius"/>
    </source>
</evidence>
<dbReference type="PANTHER" id="PTHR36305">
    <property type="entry name" value="PHOSPHATIDYLGLYCEROPHOSPHATASE A"/>
    <property type="match status" value="1"/>
</dbReference>
<evidence type="ECO:0000259" key="3">
    <source>
        <dbReference type="Pfam" id="PF04608"/>
    </source>
</evidence>
<dbReference type="PANTHER" id="PTHR36305:SF1">
    <property type="entry name" value="PHOSPHATIDYLGLYCEROPHOSPHATASE A"/>
    <property type="match status" value="1"/>
</dbReference>
<organism evidence="4 5">
    <name type="scientific">Comamonas guangdongensis</name>
    <dbReference type="NCBI Taxonomy" id="510515"/>
    <lineage>
        <taxon>Bacteria</taxon>
        <taxon>Pseudomonadati</taxon>
        <taxon>Pseudomonadota</taxon>
        <taxon>Betaproteobacteria</taxon>
        <taxon>Burkholderiales</taxon>
        <taxon>Comamonadaceae</taxon>
        <taxon>Comamonas</taxon>
    </lineage>
</organism>
<keyword evidence="2" id="KW-0812">Transmembrane</keyword>
<keyword evidence="2" id="KW-1133">Transmembrane helix</keyword>
<keyword evidence="2" id="KW-0472">Membrane</keyword>
<dbReference type="SUPFAM" id="SSF101307">
    <property type="entry name" value="YutG-like"/>
    <property type="match status" value="1"/>
</dbReference>
<sequence length="203" mass="22486">MTEDSSEQASNPAKAQMESAPQAINKKADATSSSAGLAHPGVKFMLQHPAHLIAFGFGSGLSRIAPGTVGTLWAWLAYLVLQLWLDKTQLGWLIAASLPLGWWACTVTARHMRVADPGHVVWDEVVAMWLILWLTMPMGFWGQLLCFAVFRFFDAVKPQPVKWADRLFKGFGPRGGWGIMWDDLVAAFCSLLAIALWRHFFGT</sequence>
<evidence type="ECO:0000313" key="4">
    <source>
        <dbReference type="EMBL" id="MEX8194002.1"/>
    </source>
</evidence>
<dbReference type="Pfam" id="PF04608">
    <property type="entry name" value="PgpA"/>
    <property type="match status" value="1"/>
</dbReference>
<proteinExistence type="predicted"/>
<name>A0ABV3ZWQ5_9BURK</name>
<gene>
    <name evidence="4" type="ORF">AB6724_14265</name>
</gene>
<feature type="transmembrane region" description="Helical" evidence="2">
    <location>
        <begin position="130"/>
        <end position="153"/>
    </location>
</feature>
<dbReference type="RefSeq" id="WP_369339187.1">
    <property type="nucleotide sequence ID" value="NZ_JBFYGN010000016.1"/>
</dbReference>
<dbReference type="InterPro" id="IPR036681">
    <property type="entry name" value="PgpA-like_sf"/>
</dbReference>
<protein>
    <submittedName>
        <fullName evidence="4">Phosphatidylglycerophosphatase A</fullName>
    </submittedName>
</protein>
<evidence type="ECO:0000256" key="1">
    <source>
        <dbReference type="SAM" id="MobiDB-lite"/>
    </source>
</evidence>
<feature type="transmembrane region" description="Helical" evidence="2">
    <location>
        <begin position="64"/>
        <end position="84"/>
    </location>
</feature>
<dbReference type="InterPro" id="IPR007686">
    <property type="entry name" value="YutG/PgpA"/>
</dbReference>